<evidence type="ECO:0000256" key="2">
    <source>
        <dbReference type="SAM" id="Phobius"/>
    </source>
</evidence>
<proteinExistence type="predicted"/>
<evidence type="ECO:0000256" key="1">
    <source>
        <dbReference type="SAM" id="MobiDB-lite"/>
    </source>
</evidence>
<dbReference type="VEuPathDB" id="CryptoDB:Cvel_12452"/>
<keyword evidence="2" id="KW-0472">Membrane</keyword>
<dbReference type="PhylomeDB" id="A0A0K6SB24"/>
<evidence type="ECO:0000313" key="3">
    <source>
        <dbReference type="EMBL" id="CUC10814.1"/>
    </source>
</evidence>
<keyword evidence="2" id="KW-0812">Transmembrane</keyword>
<protein>
    <submittedName>
        <fullName evidence="3">Uncharacterized protein</fullName>
    </submittedName>
</protein>
<reference evidence="3" key="1">
    <citation type="submission" date="2014-11" db="EMBL/GenBank/DDBJ databases">
        <title>Molecular phylogeny of cliff fern family Woodsiaceae with morphological implications.</title>
        <authorList>
            <person name="Shao Y.-Z."/>
            <person name="Wei R."/>
            <person name="Zhang X.-C."/>
        </authorList>
    </citation>
    <scope>NUCLEOTIDE SEQUENCE</scope>
</reference>
<dbReference type="EMBL" id="CDMZ01005749">
    <property type="protein sequence ID" value="CUC10814.1"/>
    <property type="molecule type" value="Genomic_DNA"/>
</dbReference>
<feature type="transmembrane region" description="Helical" evidence="2">
    <location>
        <begin position="204"/>
        <end position="228"/>
    </location>
</feature>
<name>A0A0K6SB24_9ALVE</name>
<feature type="transmembrane region" description="Helical" evidence="2">
    <location>
        <begin position="114"/>
        <end position="133"/>
    </location>
</feature>
<dbReference type="AlphaFoldDB" id="A0A0K6SB24"/>
<feature type="region of interest" description="Disordered" evidence="1">
    <location>
        <begin position="258"/>
        <end position="282"/>
    </location>
</feature>
<keyword evidence="2" id="KW-1133">Transmembrane helix</keyword>
<feature type="transmembrane region" description="Helical" evidence="2">
    <location>
        <begin position="60"/>
        <end position="87"/>
    </location>
</feature>
<gene>
    <name evidence="3" type="ORF">Cvel_12452.t1.CR1</name>
</gene>
<accession>A0A0K6SB24</accession>
<organism evidence="3">
    <name type="scientific">Chromera velia CCMP2878</name>
    <dbReference type="NCBI Taxonomy" id="1169474"/>
    <lineage>
        <taxon>Eukaryota</taxon>
        <taxon>Sar</taxon>
        <taxon>Alveolata</taxon>
        <taxon>Colpodellida</taxon>
        <taxon>Chromeraceae</taxon>
        <taxon>Chromera</taxon>
    </lineage>
</organism>
<feature type="compositionally biased region" description="Basic and acidic residues" evidence="1">
    <location>
        <begin position="265"/>
        <end position="275"/>
    </location>
</feature>
<sequence>MGNKSRSGSDCCRSFPWSGIAALIVKVAALVLVARGAKEIAESIREVRSDEATLAEVQRVYNGVIAFIVVDAVWSFFIFLSTTLSLGHTGERLFGRRQGSCCFCGQIIQRIFRLITWLFFLAAIGICIAYSAFTGSMLLINSQCQAYGIDQISDALKGPIDLVDRIREILPGLRTPNLGGNSGAAEDAVRWCTESGKVATNQSIYGTIMAGAVLLLVAEAFMLMMITASIQRIRMIRYHIVPTDGEGQQGKVTTNTYRAGGSYGHSKDRQPEAHQHVPGVPV</sequence>